<dbReference type="FunFam" id="2.40.70.10:FF:000004">
    <property type="entry name" value="Pepsin A"/>
    <property type="match status" value="1"/>
</dbReference>
<feature type="active site" evidence="14">
    <location>
        <position position="95"/>
    </location>
</feature>
<accession>A0A8C4T1I4</accession>
<reference evidence="19" key="2">
    <citation type="submission" date="2025-08" db="UniProtKB">
        <authorList>
            <consortium name="Ensembl"/>
        </authorList>
    </citation>
    <scope>IDENTIFICATION</scope>
</reference>
<dbReference type="PRINTS" id="PR00792">
    <property type="entry name" value="PEPSIN"/>
</dbReference>
<evidence type="ECO:0000256" key="1">
    <source>
        <dbReference type="ARBA" id="ARBA00001898"/>
    </source>
</evidence>
<dbReference type="GO" id="GO:0005768">
    <property type="term" value="C:endosome"/>
    <property type="evidence" value="ECO:0007669"/>
    <property type="project" value="UniProtKB-SubCell"/>
</dbReference>
<dbReference type="PROSITE" id="PS00141">
    <property type="entry name" value="ASP_PROTEASE"/>
    <property type="match status" value="2"/>
</dbReference>
<organism evidence="19 20">
    <name type="scientific">Erpetoichthys calabaricus</name>
    <name type="common">Rope fish</name>
    <name type="synonym">Calamoichthys calabaricus</name>
    <dbReference type="NCBI Taxonomy" id="27687"/>
    <lineage>
        <taxon>Eukaryota</taxon>
        <taxon>Metazoa</taxon>
        <taxon>Chordata</taxon>
        <taxon>Craniata</taxon>
        <taxon>Vertebrata</taxon>
        <taxon>Euteleostomi</taxon>
        <taxon>Actinopterygii</taxon>
        <taxon>Polypteriformes</taxon>
        <taxon>Polypteridae</taxon>
        <taxon>Erpetoichthys</taxon>
    </lineage>
</organism>
<keyword evidence="7 17" id="KW-0732">Signal</keyword>
<gene>
    <name evidence="19" type="primary">CTSE</name>
</gene>
<dbReference type="GO" id="GO:0019886">
    <property type="term" value="P:antigen processing and presentation of exogenous peptide antigen via MHC class II"/>
    <property type="evidence" value="ECO:0007669"/>
    <property type="project" value="TreeGrafter"/>
</dbReference>
<evidence type="ECO:0000256" key="11">
    <source>
        <dbReference type="ARBA" id="ARBA00023145"/>
    </source>
</evidence>
<dbReference type="PROSITE" id="PS51767">
    <property type="entry name" value="PEPTIDASE_A1"/>
    <property type="match status" value="1"/>
</dbReference>
<dbReference type="EC" id="3.4.23.34" evidence="5"/>
<feature type="disulfide bond" evidence="15">
    <location>
        <begin position="271"/>
        <end position="275"/>
    </location>
</feature>
<keyword evidence="11" id="KW-0865">Zymogen</keyword>
<feature type="domain" description="Peptidase A1" evidence="18">
    <location>
        <begin position="77"/>
        <end position="387"/>
    </location>
</feature>
<keyword evidence="12 15" id="KW-1015">Disulfide bond</keyword>
<dbReference type="Pfam" id="PF07966">
    <property type="entry name" value="A1_Propeptide"/>
    <property type="match status" value="1"/>
</dbReference>
<dbReference type="SUPFAM" id="SSF50630">
    <property type="entry name" value="Acid proteases"/>
    <property type="match status" value="1"/>
</dbReference>
<evidence type="ECO:0000256" key="12">
    <source>
        <dbReference type="ARBA" id="ARBA00023157"/>
    </source>
</evidence>
<keyword evidence="20" id="KW-1185">Reference proteome</keyword>
<dbReference type="GO" id="GO:0004190">
    <property type="term" value="F:aspartic-type endopeptidase activity"/>
    <property type="evidence" value="ECO:0007669"/>
    <property type="project" value="UniProtKB-KW"/>
</dbReference>
<dbReference type="Gene3D" id="2.60.40.1960">
    <property type="match status" value="1"/>
</dbReference>
<evidence type="ECO:0000256" key="16">
    <source>
        <dbReference type="RuleBase" id="RU000454"/>
    </source>
</evidence>
<dbReference type="GeneTree" id="ENSGT00940000161300"/>
<comment type="subunit">
    <text evidence="4">Homodimer; disulfide-linked.</text>
</comment>
<evidence type="ECO:0000256" key="6">
    <source>
        <dbReference type="ARBA" id="ARBA00022670"/>
    </source>
</evidence>
<keyword evidence="8 16" id="KW-0064">Aspartyl protease</keyword>
<evidence type="ECO:0000313" key="19">
    <source>
        <dbReference type="Ensembl" id="ENSECRP00000024034.1"/>
    </source>
</evidence>
<dbReference type="Gene3D" id="2.40.70.10">
    <property type="entry name" value="Acid Proteases"/>
    <property type="match status" value="2"/>
</dbReference>
<feature type="disulfide bond" evidence="15">
    <location>
        <begin position="108"/>
        <end position="113"/>
    </location>
</feature>
<feature type="chain" id="PRO_5034223200" description="cathepsin E" evidence="17">
    <location>
        <begin position="20"/>
        <end position="390"/>
    </location>
</feature>
<protein>
    <recommendedName>
        <fullName evidence="5">cathepsin E</fullName>
        <ecNumber evidence="5">3.4.23.34</ecNumber>
    </recommendedName>
</protein>
<proteinExistence type="inferred from homology"/>
<dbReference type="Proteomes" id="UP000694620">
    <property type="component" value="Chromosome 3"/>
</dbReference>
<dbReference type="InterPro" id="IPR001461">
    <property type="entry name" value="Aspartic_peptidase_A1"/>
</dbReference>
<dbReference type="InterPro" id="IPR012848">
    <property type="entry name" value="Aspartic_peptidase_N"/>
</dbReference>
<keyword evidence="10 16" id="KW-0378">Hydrolase</keyword>
<evidence type="ECO:0000256" key="8">
    <source>
        <dbReference type="ARBA" id="ARBA00022750"/>
    </source>
</evidence>
<dbReference type="FunFam" id="2.40.70.10:FF:000006">
    <property type="entry name" value="Cathepsin E"/>
    <property type="match status" value="1"/>
</dbReference>
<dbReference type="Gene3D" id="6.10.140.60">
    <property type="match status" value="1"/>
</dbReference>
<dbReference type="InterPro" id="IPR001969">
    <property type="entry name" value="Aspartic_peptidase_AS"/>
</dbReference>
<keyword evidence="6 16" id="KW-0645">Protease</keyword>
<evidence type="ECO:0000256" key="3">
    <source>
        <dbReference type="ARBA" id="ARBA00007447"/>
    </source>
</evidence>
<evidence type="ECO:0000259" key="18">
    <source>
        <dbReference type="PROSITE" id="PS51767"/>
    </source>
</evidence>
<evidence type="ECO:0000256" key="9">
    <source>
        <dbReference type="ARBA" id="ARBA00022753"/>
    </source>
</evidence>
<keyword evidence="9" id="KW-0967">Endosome</keyword>
<feature type="signal peptide" evidence="17">
    <location>
        <begin position="1"/>
        <end position="19"/>
    </location>
</feature>
<evidence type="ECO:0000256" key="10">
    <source>
        <dbReference type="ARBA" id="ARBA00022801"/>
    </source>
</evidence>
<evidence type="ECO:0000256" key="13">
    <source>
        <dbReference type="ARBA" id="ARBA00023180"/>
    </source>
</evidence>
<evidence type="ECO:0000256" key="4">
    <source>
        <dbReference type="ARBA" id="ARBA00011748"/>
    </source>
</evidence>
<dbReference type="PANTHER" id="PTHR47966">
    <property type="entry name" value="BETA-SITE APP-CLEAVING ENZYME, ISOFORM A-RELATED"/>
    <property type="match status" value="1"/>
</dbReference>
<comment type="similarity">
    <text evidence="3 16">Belongs to the peptidase A1 family.</text>
</comment>
<evidence type="ECO:0000256" key="15">
    <source>
        <dbReference type="PIRSR" id="PIRSR601461-2"/>
    </source>
</evidence>
<dbReference type="Ensembl" id="ENSECRT00000024563.1">
    <property type="protein sequence ID" value="ENSECRP00000024034.1"/>
    <property type="gene ID" value="ENSECRG00000016191.1"/>
</dbReference>
<sequence length="390" mass="42289">MRPGFLLLLLCTCFFSSRGHNRVTLNRYKSVRKAMRERGVLSTFWKNHHLDMMRYSDACPVATQASEPLVNYMDAEYAGQISIGTPPQNFTVIFDTGSSNLWVPSSLCTSHACEIHNRYLSTKSTSYQPDGRSFSIQYGTGSLTGILGIDKVTVQGISVSQQKFGESVSEPGSTFVDANFDGILGLGYPSIAVGGAPPVFDSMMAQGLVALPVFSVYLNRNPDSSSGGEIVFGGFDHNHFEGQLHWVPVTQQGYWQILVDNIKVNGVVKFCSDGCQAIVDTGTSLLTGPSGDIKVIQNLLSAQPLDEGDAVECGKIPLLPDITFQINGVDFTMTPSEILNGEMQLCTSGFQAMDIPPPAGPLWILGDIFIAQFYAVFDRGNNRVGLAKVV</sequence>
<comment type="subcellular location">
    <subcellularLocation>
        <location evidence="2">Endosome</location>
    </subcellularLocation>
</comment>
<comment type="catalytic activity">
    <reaction evidence="1">
        <text>Similar to cathepsin D, but slightly broader specificity.</text>
        <dbReference type="EC" id="3.4.23.34"/>
    </reaction>
</comment>
<dbReference type="InterPro" id="IPR021109">
    <property type="entry name" value="Peptidase_aspartic_dom_sf"/>
</dbReference>
<evidence type="ECO:0000256" key="7">
    <source>
        <dbReference type="ARBA" id="ARBA00022729"/>
    </source>
</evidence>
<dbReference type="Pfam" id="PF00026">
    <property type="entry name" value="Asp"/>
    <property type="match status" value="1"/>
</dbReference>
<dbReference type="GO" id="GO:0006508">
    <property type="term" value="P:proteolysis"/>
    <property type="evidence" value="ECO:0007669"/>
    <property type="project" value="UniProtKB-KW"/>
</dbReference>
<name>A0A8C4T1I4_ERPCA</name>
<feature type="active site" evidence="14">
    <location>
        <position position="280"/>
    </location>
</feature>
<reference evidence="19" key="1">
    <citation type="submission" date="2021-06" db="EMBL/GenBank/DDBJ databases">
        <authorList>
            <consortium name="Wellcome Sanger Institute Data Sharing"/>
        </authorList>
    </citation>
    <scope>NUCLEOTIDE SEQUENCE [LARGE SCALE GENOMIC DNA]</scope>
</reference>
<evidence type="ECO:0000256" key="2">
    <source>
        <dbReference type="ARBA" id="ARBA00004177"/>
    </source>
</evidence>
<dbReference type="AlphaFoldDB" id="A0A8C4T1I4"/>
<keyword evidence="13" id="KW-0325">Glycoprotein</keyword>
<evidence type="ECO:0000256" key="5">
    <source>
        <dbReference type="ARBA" id="ARBA00013240"/>
    </source>
</evidence>
<dbReference type="PANTHER" id="PTHR47966:SF26">
    <property type="entry name" value="CATHEPSIN E"/>
    <property type="match status" value="1"/>
</dbReference>
<dbReference type="InterPro" id="IPR033121">
    <property type="entry name" value="PEPTIDASE_A1"/>
</dbReference>
<reference evidence="19" key="3">
    <citation type="submission" date="2025-09" db="UniProtKB">
        <authorList>
            <consortium name="Ensembl"/>
        </authorList>
    </citation>
    <scope>IDENTIFICATION</scope>
</reference>
<evidence type="ECO:0000256" key="14">
    <source>
        <dbReference type="PIRSR" id="PIRSR601461-1"/>
    </source>
</evidence>
<evidence type="ECO:0000313" key="20">
    <source>
        <dbReference type="Proteomes" id="UP000694620"/>
    </source>
</evidence>
<evidence type="ECO:0000256" key="17">
    <source>
        <dbReference type="SAM" id="SignalP"/>
    </source>
</evidence>